<feature type="chain" id="PRO_5034364143" evidence="5">
    <location>
        <begin position="22"/>
        <end position="774"/>
    </location>
</feature>
<dbReference type="InterPro" id="IPR009056">
    <property type="entry name" value="Cyt_c-like_dom"/>
</dbReference>
<dbReference type="SUPFAM" id="SSF46626">
    <property type="entry name" value="Cytochrome c"/>
    <property type="match status" value="4"/>
</dbReference>
<dbReference type="Proteomes" id="UP000676194">
    <property type="component" value="Chromosome"/>
</dbReference>
<keyword evidence="2 4" id="KW-0479">Metal-binding</keyword>
<dbReference type="PANTHER" id="PTHR33546:SF1">
    <property type="entry name" value="LARGE, MULTIFUNCTIONAL SECRETED PROTEIN"/>
    <property type="match status" value="1"/>
</dbReference>
<dbReference type="AlphaFoldDB" id="A0A8E6B7I8"/>
<dbReference type="InterPro" id="IPR036280">
    <property type="entry name" value="Multihaem_cyt_sf"/>
</dbReference>
<gene>
    <name evidence="7" type="ORF">KIH39_06490</name>
</gene>
<dbReference type="PANTHER" id="PTHR33546">
    <property type="entry name" value="LARGE, MULTIFUNCTIONAL SECRETED PROTEIN-RELATED"/>
    <property type="match status" value="1"/>
</dbReference>
<feature type="domain" description="Cytochrome c" evidence="6">
    <location>
        <begin position="35"/>
        <end position="120"/>
    </location>
</feature>
<evidence type="ECO:0000256" key="4">
    <source>
        <dbReference type="PROSITE-ProRule" id="PRU00433"/>
    </source>
</evidence>
<dbReference type="RefSeq" id="WP_213498465.1">
    <property type="nucleotide sequence ID" value="NZ_CP074694.1"/>
</dbReference>
<feature type="domain" description="Cytochrome c" evidence="6">
    <location>
        <begin position="306"/>
        <end position="406"/>
    </location>
</feature>
<name>A0A8E6B7I8_9BACT</name>
<keyword evidence="1 4" id="KW-0349">Heme</keyword>
<dbReference type="SUPFAM" id="SSF48695">
    <property type="entry name" value="Multiheme cytochromes"/>
    <property type="match status" value="1"/>
</dbReference>
<sequence>MPFLRFFLCLSYLCCCFSAKASPVLVGVSRSHPLSELQLGELLLGELRCLACHTRSQGDLPIERKAPDLKDVGSRISPDYLKKFLLSPGASHSGSLMPNVLNQAPESQRKQIAESLLHFLIAQSTSKWSLQQSQPSDDARGKNLFHTIGCVACHAPREENGKELPVDGAISLGHLTSKYSLNSLTEFLFQPLKIRPAGRMPDMKLTPQEAVWIAGYLLKNTNLAEKPLEPKADLVESGKKYFQQFQCSACHSLEGVVPHALKGDLAKVNLDRGCLDSNTTNSPRFDLEESQLRAIRAALRKPVPASDSAKVALTFTTFNCIACHSRDNFGGISNERNAYFQTSAKNLGEEARIPPPLTLVGAKLQAVWLKKVLFDGESVRPYMLTRMPQFGEAQLRHLPELISKEDRIPSIKFSLPNPESEEEAERKRSEVMRDAGRGLMGDKGLYCISCHYVNGKTISMEGQNGMELMTSTERLQPNWFYQFLKAPGVYRPRIVMPDSWPGGKAAQQTILHGDTDRQIEAIWYYLSLGTSAPNPSGLQTPETKLSVGTATRTYRGRSSVAGYRGIAVGFPEKLHYAFNAETGTLTALWKGDYIRVDRGGQGSGAFNPASRPVQLSQDLSFYKLENEKSPWPMIPLTTREQPISPDPLYPKNRGYQFKGYELDDKDIPTFLYRIDQLEIADRSQVVTGKQATKLERQFIFKSPNHQTIWFRALTGVIEKESQDSFKNGEIRIVIPNCETLVRSLQTPAKTSELLLKFELSEGTTKKSITYELLK</sequence>
<dbReference type="Gene3D" id="1.10.760.10">
    <property type="entry name" value="Cytochrome c-like domain"/>
    <property type="match status" value="4"/>
</dbReference>
<dbReference type="EMBL" id="CP074694">
    <property type="protein sequence ID" value="QVL33555.1"/>
    <property type="molecule type" value="Genomic_DNA"/>
</dbReference>
<evidence type="ECO:0000256" key="1">
    <source>
        <dbReference type="ARBA" id="ARBA00022617"/>
    </source>
</evidence>
<dbReference type="PROSITE" id="PS51007">
    <property type="entry name" value="CYTC"/>
    <property type="match status" value="3"/>
</dbReference>
<evidence type="ECO:0000313" key="8">
    <source>
        <dbReference type="Proteomes" id="UP000676194"/>
    </source>
</evidence>
<accession>A0A8E6B7I8</accession>
<dbReference type="InterPro" id="IPR036909">
    <property type="entry name" value="Cyt_c-like_dom_sf"/>
</dbReference>
<dbReference type="GO" id="GO:0009055">
    <property type="term" value="F:electron transfer activity"/>
    <property type="evidence" value="ECO:0007669"/>
    <property type="project" value="InterPro"/>
</dbReference>
<dbReference type="GO" id="GO:0046872">
    <property type="term" value="F:metal ion binding"/>
    <property type="evidence" value="ECO:0007669"/>
    <property type="project" value="UniProtKB-KW"/>
</dbReference>
<protein>
    <submittedName>
        <fullName evidence="7">C-type cytochrome</fullName>
    </submittedName>
</protein>
<evidence type="ECO:0000313" key="7">
    <source>
        <dbReference type="EMBL" id="QVL33555.1"/>
    </source>
</evidence>
<evidence type="ECO:0000256" key="5">
    <source>
        <dbReference type="SAM" id="SignalP"/>
    </source>
</evidence>
<feature type="domain" description="Cytochrome c" evidence="6">
    <location>
        <begin position="136"/>
        <end position="221"/>
    </location>
</feature>
<evidence type="ECO:0000256" key="3">
    <source>
        <dbReference type="ARBA" id="ARBA00023004"/>
    </source>
</evidence>
<dbReference type="GO" id="GO:0020037">
    <property type="term" value="F:heme binding"/>
    <property type="evidence" value="ECO:0007669"/>
    <property type="project" value="InterPro"/>
</dbReference>
<keyword evidence="8" id="KW-1185">Reference proteome</keyword>
<organism evidence="7 8">
    <name type="scientific">Telmatocola sphagniphila</name>
    <dbReference type="NCBI Taxonomy" id="1123043"/>
    <lineage>
        <taxon>Bacteria</taxon>
        <taxon>Pseudomonadati</taxon>
        <taxon>Planctomycetota</taxon>
        <taxon>Planctomycetia</taxon>
        <taxon>Gemmatales</taxon>
        <taxon>Gemmataceae</taxon>
    </lineage>
</organism>
<keyword evidence="3 4" id="KW-0408">Iron</keyword>
<keyword evidence="5" id="KW-0732">Signal</keyword>
<reference evidence="7" key="1">
    <citation type="submission" date="2021-05" db="EMBL/GenBank/DDBJ databases">
        <title>Complete genome sequence of the cellulolytic planctomycete Telmatocola sphagniphila SP2T and characterization of the first cellulase from planctomycetes.</title>
        <authorList>
            <person name="Rakitin A.L."/>
            <person name="Beletsky A.V."/>
            <person name="Naumoff D.G."/>
            <person name="Kulichevskaya I.S."/>
            <person name="Mardanov A.V."/>
            <person name="Ravin N.V."/>
            <person name="Dedysh S.N."/>
        </authorList>
    </citation>
    <scope>NUCLEOTIDE SEQUENCE</scope>
    <source>
        <strain evidence="7">SP2T</strain>
    </source>
</reference>
<feature type="signal peptide" evidence="5">
    <location>
        <begin position="1"/>
        <end position="21"/>
    </location>
</feature>
<evidence type="ECO:0000256" key="2">
    <source>
        <dbReference type="ARBA" id="ARBA00022723"/>
    </source>
</evidence>
<evidence type="ECO:0000259" key="6">
    <source>
        <dbReference type="PROSITE" id="PS51007"/>
    </source>
</evidence>
<dbReference type="KEGG" id="tsph:KIH39_06490"/>
<proteinExistence type="predicted"/>